<dbReference type="GeneTree" id="ENSGT00940000162457"/>
<dbReference type="InterPro" id="IPR018114">
    <property type="entry name" value="TRYPSIN_HIS"/>
</dbReference>
<evidence type="ECO:0000256" key="5">
    <source>
        <dbReference type="ARBA" id="ARBA00023157"/>
    </source>
</evidence>
<gene>
    <name evidence="8" type="primary">PRSS57</name>
</gene>
<dbReference type="SUPFAM" id="SSF50494">
    <property type="entry name" value="Trypsin-like serine proteases"/>
    <property type="match status" value="1"/>
</dbReference>
<name>A0A7M4FCF7_CROPO</name>
<keyword evidence="2" id="KW-0732">Signal</keyword>
<dbReference type="SMART" id="SM00020">
    <property type="entry name" value="Tryp_SPc"/>
    <property type="match status" value="1"/>
</dbReference>
<dbReference type="PANTHER" id="PTHR24271:SF55">
    <property type="entry name" value="SERINE PROTEASE 57"/>
    <property type="match status" value="1"/>
</dbReference>
<dbReference type="GO" id="GO:0004252">
    <property type="term" value="F:serine-type endopeptidase activity"/>
    <property type="evidence" value="ECO:0007669"/>
    <property type="project" value="InterPro"/>
</dbReference>
<evidence type="ECO:0000256" key="1">
    <source>
        <dbReference type="ARBA" id="ARBA00022670"/>
    </source>
</evidence>
<evidence type="ECO:0000313" key="9">
    <source>
        <dbReference type="Proteomes" id="UP000594220"/>
    </source>
</evidence>
<keyword evidence="1 6" id="KW-0645">Protease</keyword>
<reference evidence="8" key="1">
    <citation type="submission" date="2025-08" db="UniProtKB">
        <authorList>
            <consortium name="Ensembl"/>
        </authorList>
    </citation>
    <scope>IDENTIFICATION</scope>
</reference>
<accession>A0A7M4FCF7</accession>
<dbReference type="Gene3D" id="2.40.10.10">
    <property type="entry name" value="Trypsin-like serine proteases"/>
    <property type="match status" value="2"/>
</dbReference>
<keyword evidence="5" id="KW-1015">Disulfide bond</keyword>
<dbReference type="PROSITE" id="PS50240">
    <property type="entry name" value="TRYPSIN_DOM"/>
    <property type="match status" value="1"/>
</dbReference>
<evidence type="ECO:0000256" key="6">
    <source>
        <dbReference type="RuleBase" id="RU363034"/>
    </source>
</evidence>
<dbReference type="Pfam" id="PF00089">
    <property type="entry name" value="Trypsin"/>
    <property type="match status" value="1"/>
</dbReference>
<keyword evidence="4 6" id="KW-0720">Serine protease</keyword>
<dbReference type="Ensembl" id="ENSCPRT00005025240.1">
    <property type="protein sequence ID" value="ENSCPRP00005021604.1"/>
    <property type="gene ID" value="ENSCPRG00005015030.1"/>
</dbReference>
<dbReference type="InterPro" id="IPR033116">
    <property type="entry name" value="TRYPSIN_SER"/>
</dbReference>
<evidence type="ECO:0000259" key="7">
    <source>
        <dbReference type="PROSITE" id="PS50240"/>
    </source>
</evidence>
<protein>
    <submittedName>
        <fullName evidence="8">Serine protease 57</fullName>
    </submittedName>
</protein>
<evidence type="ECO:0000313" key="8">
    <source>
        <dbReference type="Ensembl" id="ENSCPRP00005021604.1"/>
    </source>
</evidence>
<evidence type="ECO:0000256" key="3">
    <source>
        <dbReference type="ARBA" id="ARBA00022801"/>
    </source>
</evidence>
<dbReference type="GO" id="GO:0006508">
    <property type="term" value="P:proteolysis"/>
    <property type="evidence" value="ECO:0007669"/>
    <property type="project" value="UniProtKB-KW"/>
</dbReference>
<dbReference type="InterPro" id="IPR001254">
    <property type="entry name" value="Trypsin_dom"/>
</dbReference>
<dbReference type="InterPro" id="IPR001314">
    <property type="entry name" value="Peptidase_S1A"/>
</dbReference>
<proteinExistence type="predicted"/>
<dbReference type="PRINTS" id="PR00722">
    <property type="entry name" value="CHYMOTRYPSIN"/>
</dbReference>
<keyword evidence="3 6" id="KW-0378">Hydrolase</keyword>
<reference evidence="8" key="2">
    <citation type="submission" date="2025-09" db="UniProtKB">
        <authorList>
            <consortium name="Ensembl"/>
        </authorList>
    </citation>
    <scope>IDENTIFICATION</scope>
</reference>
<evidence type="ECO:0000256" key="2">
    <source>
        <dbReference type="ARBA" id="ARBA00022729"/>
    </source>
</evidence>
<keyword evidence="9" id="KW-1185">Reference proteome</keyword>
<dbReference type="FunFam" id="2.40.10.10:FF:000120">
    <property type="entry name" value="Putative serine protease"/>
    <property type="match status" value="1"/>
</dbReference>
<dbReference type="Proteomes" id="UP000594220">
    <property type="component" value="Unplaced"/>
</dbReference>
<dbReference type="OMA" id="VCNSSWR"/>
<sequence length="266" mass="28865">MGLGTAGRPGAGGDARELRLVAAQLFVGPGAQGSWIVGGKAVKPHSRPYMASIQMDGQHVCGGCLLLPKWVMTAAHCVIPRRNPSVRVVLGAHRLQRPEAAQQVFSVVESIPHPHYNTRTVRNDIRLLKLNQSATLNQFVKRIRLPQPNSDLRPGVACRVTGWGDVSNFGTSPVELMETQTAVFNRTVCNARWKGHVTAEMLCTAAPTATFQGVCSGDSGGPLVCGGRVCGVVSFSGQKCGDRRFPDIYTRVSLYIRWLHQVIWSN</sequence>
<dbReference type="PROSITE" id="PS00135">
    <property type="entry name" value="TRYPSIN_SER"/>
    <property type="match status" value="1"/>
</dbReference>
<feature type="domain" description="Peptidase S1" evidence="7">
    <location>
        <begin position="36"/>
        <end position="264"/>
    </location>
</feature>
<dbReference type="PROSITE" id="PS00134">
    <property type="entry name" value="TRYPSIN_HIS"/>
    <property type="match status" value="1"/>
</dbReference>
<dbReference type="InterPro" id="IPR009003">
    <property type="entry name" value="Peptidase_S1_PA"/>
</dbReference>
<dbReference type="AlphaFoldDB" id="A0A7M4FCF7"/>
<dbReference type="CDD" id="cd00190">
    <property type="entry name" value="Tryp_SPc"/>
    <property type="match status" value="1"/>
</dbReference>
<organism evidence="8 9">
    <name type="scientific">Crocodylus porosus</name>
    <name type="common">Saltwater crocodile</name>
    <name type="synonym">Estuarine crocodile</name>
    <dbReference type="NCBI Taxonomy" id="8502"/>
    <lineage>
        <taxon>Eukaryota</taxon>
        <taxon>Metazoa</taxon>
        <taxon>Chordata</taxon>
        <taxon>Craniata</taxon>
        <taxon>Vertebrata</taxon>
        <taxon>Euteleostomi</taxon>
        <taxon>Archelosauria</taxon>
        <taxon>Archosauria</taxon>
        <taxon>Crocodylia</taxon>
        <taxon>Longirostres</taxon>
        <taxon>Crocodylidae</taxon>
        <taxon>Crocodylus</taxon>
    </lineage>
</organism>
<dbReference type="InterPro" id="IPR043504">
    <property type="entry name" value="Peptidase_S1_PA_chymotrypsin"/>
</dbReference>
<evidence type="ECO:0000256" key="4">
    <source>
        <dbReference type="ARBA" id="ARBA00022825"/>
    </source>
</evidence>
<dbReference type="PANTHER" id="PTHR24271">
    <property type="entry name" value="KALLIKREIN-RELATED"/>
    <property type="match status" value="1"/>
</dbReference>